<evidence type="ECO:0000256" key="2">
    <source>
        <dbReference type="SAM" id="MobiDB-lite"/>
    </source>
</evidence>
<keyword evidence="6" id="KW-1185">Reference proteome</keyword>
<dbReference type="PROSITE" id="PS00107">
    <property type="entry name" value="PROTEIN_KINASE_ATP"/>
    <property type="match status" value="1"/>
</dbReference>
<keyword evidence="1" id="KW-0067">ATP-binding</keyword>
<organism evidence="5 6">
    <name type="scientific">Chlamydomonas incerta</name>
    <dbReference type="NCBI Taxonomy" id="51695"/>
    <lineage>
        <taxon>Eukaryota</taxon>
        <taxon>Viridiplantae</taxon>
        <taxon>Chlorophyta</taxon>
        <taxon>core chlorophytes</taxon>
        <taxon>Chlorophyceae</taxon>
        <taxon>CS clade</taxon>
        <taxon>Chlamydomonadales</taxon>
        <taxon>Chlamydomonadaceae</taxon>
        <taxon>Chlamydomonas</taxon>
    </lineage>
</organism>
<dbReference type="CDD" id="cd14014">
    <property type="entry name" value="STKc_PknB_like"/>
    <property type="match status" value="1"/>
</dbReference>
<dbReference type="Proteomes" id="UP000650467">
    <property type="component" value="Unassembled WGS sequence"/>
</dbReference>
<dbReference type="OrthoDB" id="548589at2759"/>
<dbReference type="InterPro" id="IPR011009">
    <property type="entry name" value="Kinase-like_dom_sf"/>
</dbReference>
<dbReference type="InterPro" id="IPR001245">
    <property type="entry name" value="Ser-Thr/Tyr_kinase_cat_dom"/>
</dbReference>
<feature type="region of interest" description="Disordered" evidence="2">
    <location>
        <begin position="211"/>
        <end position="435"/>
    </location>
</feature>
<evidence type="ECO:0000256" key="1">
    <source>
        <dbReference type="PROSITE-ProRule" id="PRU10141"/>
    </source>
</evidence>
<name>A0A835SXW7_CHLIN</name>
<gene>
    <name evidence="5" type="ORF">HXX76_007272</name>
</gene>
<dbReference type="PANTHER" id="PTHR44329">
    <property type="entry name" value="SERINE/THREONINE-PROTEIN KINASE TNNI3K-RELATED"/>
    <property type="match status" value="1"/>
</dbReference>
<dbReference type="Pfam" id="PF00069">
    <property type="entry name" value="Pkinase"/>
    <property type="match status" value="1"/>
</dbReference>
<feature type="domain" description="Protein kinase" evidence="4">
    <location>
        <begin position="458"/>
        <end position="765"/>
    </location>
</feature>
<dbReference type="EMBL" id="JAEHOC010000015">
    <property type="protein sequence ID" value="KAG2435189.1"/>
    <property type="molecule type" value="Genomic_DNA"/>
</dbReference>
<feature type="compositionally biased region" description="Basic and acidic residues" evidence="2">
    <location>
        <begin position="291"/>
        <end position="306"/>
    </location>
</feature>
<dbReference type="InterPro" id="IPR000719">
    <property type="entry name" value="Prot_kinase_dom"/>
</dbReference>
<dbReference type="InterPro" id="IPR017441">
    <property type="entry name" value="Protein_kinase_ATP_BS"/>
</dbReference>
<dbReference type="Gene3D" id="3.30.200.20">
    <property type="entry name" value="Phosphorylase Kinase, domain 1"/>
    <property type="match status" value="1"/>
</dbReference>
<keyword evidence="3" id="KW-0812">Transmembrane</keyword>
<evidence type="ECO:0000313" key="6">
    <source>
        <dbReference type="Proteomes" id="UP000650467"/>
    </source>
</evidence>
<accession>A0A835SXW7</accession>
<keyword evidence="3" id="KW-1133">Transmembrane helix</keyword>
<evidence type="ECO:0000313" key="5">
    <source>
        <dbReference type="EMBL" id="KAG2435189.1"/>
    </source>
</evidence>
<protein>
    <recommendedName>
        <fullName evidence="4">Protein kinase domain-containing protein</fullName>
    </recommendedName>
</protein>
<evidence type="ECO:0000256" key="3">
    <source>
        <dbReference type="SAM" id="Phobius"/>
    </source>
</evidence>
<feature type="compositionally biased region" description="Gly residues" evidence="2">
    <location>
        <begin position="310"/>
        <end position="325"/>
    </location>
</feature>
<feature type="compositionally biased region" description="Polar residues" evidence="2">
    <location>
        <begin position="374"/>
        <end position="384"/>
    </location>
</feature>
<dbReference type="GO" id="GO:0004674">
    <property type="term" value="F:protein serine/threonine kinase activity"/>
    <property type="evidence" value="ECO:0007669"/>
    <property type="project" value="TreeGrafter"/>
</dbReference>
<dbReference type="GO" id="GO:0005524">
    <property type="term" value="F:ATP binding"/>
    <property type="evidence" value="ECO:0007669"/>
    <property type="project" value="UniProtKB-UniRule"/>
</dbReference>
<feature type="compositionally biased region" description="Low complexity" evidence="2">
    <location>
        <begin position="358"/>
        <end position="373"/>
    </location>
</feature>
<keyword evidence="3" id="KW-0472">Membrane</keyword>
<dbReference type="PANTHER" id="PTHR44329:SF214">
    <property type="entry name" value="PROTEIN KINASE DOMAIN-CONTAINING PROTEIN"/>
    <property type="match status" value="1"/>
</dbReference>
<dbReference type="SUPFAM" id="SSF56112">
    <property type="entry name" value="Protein kinase-like (PK-like)"/>
    <property type="match status" value="1"/>
</dbReference>
<dbReference type="Gene3D" id="1.10.510.10">
    <property type="entry name" value="Transferase(Phosphotransferase) domain 1"/>
    <property type="match status" value="1"/>
</dbReference>
<dbReference type="PROSITE" id="PS50011">
    <property type="entry name" value="PROTEIN_KINASE_DOM"/>
    <property type="match status" value="1"/>
</dbReference>
<proteinExistence type="predicted"/>
<feature type="compositionally biased region" description="Polar residues" evidence="2">
    <location>
        <begin position="340"/>
        <end position="350"/>
    </location>
</feature>
<dbReference type="Pfam" id="PF07714">
    <property type="entry name" value="PK_Tyr_Ser-Thr"/>
    <property type="match status" value="1"/>
</dbReference>
<keyword evidence="1" id="KW-0547">Nucleotide-binding</keyword>
<dbReference type="InterPro" id="IPR051681">
    <property type="entry name" value="Ser/Thr_Kinases-Pseudokinases"/>
</dbReference>
<reference evidence="5" key="1">
    <citation type="journal article" date="2020" name="bioRxiv">
        <title>Comparative genomics of Chlamydomonas.</title>
        <authorList>
            <person name="Craig R.J."/>
            <person name="Hasan A.R."/>
            <person name="Ness R.W."/>
            <person name="Keightley P.D."/>
        </authorList>
    </citation>
    <scope>NUCLEOTIDE SEQUENCE</scope>
    <source>
        <strain evidence="5">SAG 7.73</strain>
    </source>
</reference>
<evidence type="ECO:0000259" key="4">
    <source>
        <dbReference type="PROSITE" id="PS50011"/>
    </source>
</evidence>
<comment type="caution">
    <text evidence="5">The sequence shown here is derived from an EMBL/GenBank/DDBJ whole genome shotgun (WGS) entry which is preliminary data.</text>
</comment>
<dbReference type="AlphaFoldDB" id="A0A835SXW7"/>
<feature type="binding site" evidence="1">
    <location>
        <position position="485"/>
    </location>
    <ligand>
        <name>ATP</name>
        <dbReference type="ChEBI" id="CHEBI:30616"/>
    </ligand>
</feature>
<feature type="transmembrane region" description="Helical" evidence="3">
    <location>
        <begin position="181"/>
        <end position="204"/>
    </location>
</feature>
<sequence length="783" mass="80983">MASGVTLNFVGIELLGAYGLIGPQFRFLRQSDDAIFMLNNTIHRRRAGLPMSASIVNHGTFPRPPDVPGVNKYHLEHNWTYRSTGRGLVVDPESVMQDDYVTIATPDTTSAFQGYLFGGFRYASYSSVYAVDSVVDAQCLQERTATDCVAIKLKELDQQDAAAAAAAAESPSSGDSNTTTIIIAVVVPVGTVLLIGAVVAVVLLRRRGRCGGRPVAKHDAEAPAPGGGGWLRKKPAASGGSGMDIPSGADTDDTGMVFLGLEPGQKLPEWRDIDEDPTAGSNKASTKHSGGRPDKSCKGSGDDKASRKAGSGGLGGASGGDGAASGGRQLDSPAWRGQREGTTSPHTPRSPHQPQPRPLGGAAAAATQTPTDGNSSMGPSSLAPNSMRAEGAAGGAVGDGPSPLCDGGSTNPNGSAVSRDRKDSKPLSQVSTASGPDVLGELGAMARELRATVKDVAVRLDGVIGSGTFGVVFRGTWQGMPVAIKTVVFSASTEHRKRALHEAALASSIVHPNIIATFCTELQPLGGQLGMGGTNSGDNGQPGGVLRLHPDSNGGDGEGSGCGSNLSQFQDWRLYIIQEYADGGPLSGLYGNPAIWQAPGHVHLPSVVALALGVARALTHLHSKRIVHGDLNPNNVLLKKDVNEPSGYASKVGDFGLSVMLPQHQSHLSNIRMGTMFYICPAVVLKAQVGAASDIFSLGVLLWELYNGRLAGTQTQEGPRYAPTFPAFPTACPAAYRDVAMGCLQKNPANRPVAAQVEDALAKLLRSLCAGGDAAGAPQLPAA</sequence>